<reference evidence="15 16" key="1">
    <citation type="submission" date="2013-08" db="EMBL/GenBank/DDBJ databases">
        <title>Genome sequencing of Cellulomonas carbonis T26.</title>
        <authorList>
            <person name="Chen F."/>
            <person name="Li Y."/>
            <person name="Wang G."/>
        </authorList>
    </citation>
    <scope>NUCLEOTIDE SEQUENCE [LARGE SCALE GENOMIC DNA]</scope>
    <source>
        <strain evidence="15 16">T26</strain>
    </source>
</reference>
<dbReference type="InterPro" id="IPR050351">
    <property type="entry name" value="BphY/WalK/GraS-like"/>
</dbReference>
<dbReference type="SMART" id="SM00387">
    <property type="entry name" value="HATPase_c"/>
    <property type="match status" value="1"/>
</dbReference>
<dbReference type="EMBL" id="AXCY01000029">
    <property type="protein sequence ID" value="KGM11153.1"/>
    <property type="molecule type" value="Genomic_DNA"/>
</dbReference>
<dbReference type="InterPro" id="IPR005467">
    <property type="entry name" value="His_kinase_dom"/>
</dbReference>
<keyword evidence="4" id="KW-1003">Cell membrane</keyword>
<evidence type="ECO:0000256" key="7">
    <source>
        <dbReference type="ARBA" id="ARBA00022741"/>
    </source>
</evidence>
<keyword evidence="13" id="KW-1133">Transmembrane helix</keyword>
<evidence type="ECO:0000313" key="16">
    <source>
        <dbReference type="Proteomes" id="UP000029839"/>
    </source>
</evidence>
<dbReference type="PANTHER" id="PTHR45453:SF1">
    <property type="entry name" value="PHOSPHATE REGULON SENSOR PROTEIN PHOR"/>
    <property type="match status" value="1"/>
</dbReference>
<dbReference type="CDD" id="cd00075">
    <property type="entry name" value="HATPase"/>
    <property type="match status" value="1"/>
</dbReference>
<dbReference type="CDD" id="cd00082">
    <property type="entry name" value="HisKA"/>
    <property type="match status" value="1"/>
</dbReference>
<dbReference type="InterPro" id="IPR003594">
    <property type="entry name" value="HATPase_dom"/>
</dbReference>
<dbReference type="EC" id="2.7.13.3" evidence="3"/>
<keyword evidence="9" id="KW-0067">ATP-binding</keyword>
<dbReference type="SMART" id="SM00388">
    <property type="entry name" value="HisKA"/>
    <property type="match status" value="1"/>
</dbReference>
<dbReference type="GO" id="GO:0016036">
    <property type="term" value="P:cellular response to phosphate starvation"/>
    <property type="evidence" value="ECO:0007669"/>
    <property type="project" value="TreeGrafter"/>
</dbReference>
<protein>
    <recommendedName>
        <fullName evidence="12">Sensor-like histidine kinase SenX3</fullName>
        <ecNumber evidence="3">2.7.13.3</ecNumber>
    </recommendedName>
</protein>
<dbReference type="GO" id="GO:0004721">
    <property type="term" value="F:phosphoprotein phosphatase activity"/>
    <property type="evidence" value="ECO:0007669"/>
    <property type="project" value="TreeGrafter"/>
</dbReference>
<keyword evidence="11 13" id="KW-0472">Membrane</keyword>
<dbReference type="SUPFAM" id="SSF47384">
    <property type="entry name" value="Homodimeric domain of signal transducing histidine kinase"/>
    <property type="match status" value="1"/>
</dbReference>
<dbReference type="Gene3D" id="3.30.565.10">
    <property type="entry name" value="Histidine kinase-like ATPase, C-terminal domain"/>
    <property type="match status" value="1"/>
</dbReference>
<evidence type="ECO:0000256" key="6">
    <source>
        <dbReference type="ARBA" id="ARBA00022679"/>
    </source>
</evidence>
<evidence type="ECO:0000256" key="12">
    <source>
        <dbReference type="ARBA" id="ARBA00039401"/>
    </source>
</evidence>
<dbReference type="FunFam" id="1.10.287.130:FF:000008">
    <property type="entry name" value="Two-component sensor histidine kinase"/>
    <property type="match status" value="1"/>
</dbReference>
<dbReference type="GO" id="GO:0005524">
    <property type="term" value="F:ATP binding"/>
    <property type="evidence" value="ECO:0007669"/>
    <property type="project" value="UniProtKB-KW"/>
</dbReference>
<keyword evidence="10" id="KW-0902">Two-component regulatory system</keyword>
<dbReference type="Proteomes" id="UP000029839">
    <property type="component" value="Unassembled WGS sequence"/>
</dbReference>
<keyword evidence="16" id="KW-1185">Reference proteome</keyword>
<dbReference type="PROSITE" id="PS50109">
    <property type="entry name" value="HIS_KIN"/>
    <property type="match status" value="1"/>
</dbReference>
<dbReference type="Pfam" id="PF00512">
    <property type="entry name" value="HisKA"/>
    <property type="match status" value="1"/>
</dbReference>
<accession>A0A0A0BRR3</accession>
<dbReference type="InterPro" id="IPR004358">
    <property type="entry name" value="Sig_transdc_His_kin-like_C"/>
</dbReference>
<evidence type="ECO:0000256" key="5">
    <source>
        <dbReference type="ARBA" id="ARBA00022553"/>
    </source>
</evidence>
<keyword evidence="5" id="KW-0597">Phosphoprotein</keyword>
<comment type="subcellular location">
    <subcellularLocation>
        <location evidence="2">Cell membrane</location>
    </subcellularLocation>
</comment>
<proteinExistence type="predicted"/>
<evidence type="ECO:0000313" key="15">
    <source>
        <dbReference type="EMBL" id="KGM11153.1"/>
    </source>
</evidence>
<evidence type="ECO:0000256" key="8">
    <source>
        <dbReference type="ARBA" id="ARBA00022777"/>
    </source>
</evidence>
<dbReference type="SUPFAM" id="SSF55874">
    <property type="entry name" value="ATPase domain of HSP90 chaperone/DNA topoisomerase II/histidine kinase"/>
    <property type="match status" value="1"/>
</dbReference>
<gene>
    <name evidence="15" type="ORF">N868_10115</name>
</gene>
<dbReference type="PRINTS" id="PR00344">
    <property type="entry name" value="BCTRLSENSOR"/>
</dbReference>
<evidence type="ECO:0000256" key="4">
    <source>
        <dbReference type="ARBA" id="ARBA00022475"/>
    </source>
</evidence>
<dbReference type="RefSeq" id="WP_229734573.1">
    <property type="nucleotide sequence ID" value="NZ_AXCY01000029.1"/>
</dbReference>
<dbReference type="PANTHER" id="PTHR45453">
    <property type="entry name" value="PHOSPHATE REGULON SENSOR PROTEIN PHOR"/>
    <property type="match status" value="1"/>
</dbReference>
<comment type="catalytic activity">
    <reaction evidence="1">
        <text>ATP + protein L-histidine = ADP + protein N-phospho-L-histidine.</text>
        <dbReference type="EC" id="2.7.13.3"/>
    </reaction>
</comment>
<comment type="caution">
    <text evidence="15">The sequence shown here is derived from an EMBL/GenBank/DDBJ whole genome shotgun (WGS) entry which is preliminary data.</text>
</comment>
<dbReference type="AlphaFoldDB" id="A0A0A0BRR3"/>
<evidence type="ECO:0000256" key="2">
    <source>
        <dbReference type="ARBA" id="ARBA00004236"/>
    </source>
</evidence>
<dbReference type="InterPro" id="IPR036890">
    <property type="entry name" value="HATPase_C_sf"/>
</dbReference>
<evidence type="ECO:0000256" key="1">
    <source>
        <dbReference type="ARBA" id="ARBA00000085"/>
    </source>
</evidence>
<dbReference type="Pfam" id="PF02518">
    <property type="entry name" value="HATPase_c"/>
    <property type="match status" value="1"/>
</dbReference>
<keyword evidence="7" id="KW-0547">Nucleotide-binding</keyword>
<evidence type="ECO:0000256" key="13">
    <source>
        <dbReference type="SAM" id="Phobius"/>
    </source>
</evidence>
<dbReference type="FunFam" id="3.30.565.10:FF:000006">
    <property type="entry name" value="Sensor histidine kinase WalK"/>
    <property type="match status" value="1"/>
</dbReference>
<keyword evidence="8 15" id="KW-0418">Kinase</keyword>
<evidence type="ECO:0000256" key="10">
    <source>
        <dbReference type="ARBA" id="ARBA00023012"/>
    </source>
</evidence>
<dbReference type="GO" id="GO:0000155">
    <property type="term" value="F:phosphorelay sensor kinase activity"/>
    <property type="evidence" value="ECO:0007669"/>
    <property type="project" value="InterPro"/>
</dbReference>
<feature type="domain" description="Histidine kinase" evidence="14">
    <location>
        <begin position="172"/>
        <end position="390"/>
    </location>
</feature>
<name>A0A0A0BRR3_9CELL</name>
<dbReference type="InterPro" id="IPR036097">
    <property type="entry name" value="HisK_dim/P_sf"/>
</dbReference>
<evidence type="ECO:0000259" key="14">
    <source>
        <dbReference type="PROSITE" id="PS50109"/>
    </source>
</evidence>
<dbReference type="InterPro" id="IPR003661">
    <property type="entry name" value="HisK_dim/P_dom"/>
</dbReference>
<evidence type="ECO:0000256" key="11">
    <source>
        <dbReference type="ARBA" id="ARBA00023136"/>
    </source>
</evidence>
<evidence type="ECO:0000256" key="3">
    <source>
        <dbReference type="ARBA" id="ARBA00012438"/>
    </source>
</evidence>
<evidence type="ECO:0000256" key="9">
    <source>
        <dbReference type="ARBA" id="ARBA00022840"/>
    </source>
</evidence>
<keyword evidence="13" id="KW-0812">Transmembrane</keyword>
<keyword evidence="6" id="KW-0808">Transferase</keyword>
<sequence length="399" mass="41567">MTDGLPTDGVTLGAMLLVAALVGLVVGVLVARRARGVRDAGVHDTTGGALGGGQHHAVPDGVGAVLDALRAGAVVATRSGRVVRANAPATRLGLVRGDRIVNPAVERLVLDAAQDGRQVDEEVEVQRSAVGGATLVLHVRVAVLDAEHVLLIVEDRTDALRLEAVRRDFVVNTSHELKTPVGALSLLAETVEDAADDPETVRRFAGRMRTEAQRLAALVQEIIELSRLQSTDPSREPEHVLVADVVGEAVERSRTAAGARRIAIEAGPVPDAVVLGSHDLLVTAVRNLLDNAVAYSEPGTRVAVGTSVDVAAGTVEVAVVDQGIGIPAEAVPRLFERFYRVDPARSRDTGGTGLGLSIVKHVVADHGGEVSVWSQPGQGSTFTVRLPLADASATEGADR</sequence>
<dbReference type="GO" id="GO:0005886">
    <property type="term" value="C:plasma membrane"/>
    <property type="evidence" value="ECO:0007669"/>
    <property type="project" value="UniProtKB-SubCell"/>
</dbReference>
<feature type="transmembrane region" description="Helical" evidence="13">
    <location>
        <begin position="12"/>
        <end position="31"/>
    </location>
</feature>
<dbReference type="Gene3D" id="1.10.287.130">
    <property type="match status" value="1"/>
</dbReference>
<reference evidence="15 16" key="2">
    <citation type="journal article" date="2015" name="Stand. Genomic Sci.">
        <title>Draft genome sequence of Cellulomonas carbonis T26(T) and comparative analysis of six Cellulomonas genomes.</title>
        <authorList>
            <person name="Zhuang W."/>
            <person name="Zhang S."/>
            <person name="Xia X."/>
            <person name="Wang G."/>
        </authorList>
    </citation>
    <scope>NUCLEOTIDE SEQUENCE [LARGE SCALE GENOMIC DNA]</scope>
    <source>
        <strain evidence="15 16">T26</strain>
    </source>
</reference>
<organism evidence="15 16">
    <name type="scientific">Cellulomonas carbonis T26</name>
    <dbReference type="NCBI Taxonomy" id="947969"/>
    <lineage>
        <taxon>Bacteria</taxon>
        <taxon>Bacillati</taxon>
        <taxon>Actinomycetota</taxon>
        <taxon>Actinomycetes</taxon>
        <taxon>Micrococcales</taxon>
        <taxon>Cellulomonadaceae</taxon>
        <taxon>Cellulomonas</taxon>
    </lineage>
</organism>